<name>A0A371CSX6_9APHY</name>
<feature type="region of interest" description="Disordered" evidence="1">
    <location>
        <begin position="298"/>
        <end position="334"/>
    </location>
</feature>
<organism evidence="2 3">
    <name type="scientific">Lentinus brumalis</name>
    <dbReference type="NCBI Taxonomy" id="2498619"/>
    <lineage>
        <taxon>Eukaryota</taxon>
        <taxon>Fungi</taxon>
        <taxon>Dikarya</taxon>
        <taxon>Basidiomycota</taxon>
        <taxon>Agaricomycotina</taxon>
        <taxon>Agaricomycetes</taxon>
        <taxon>Polyporales</taxon>
        <taxon>Polyporaceae</taxon>
        <taxon>Lentinus</taxon>
    </lineage>
</organism>
<feature type="compositionally biased region" description="Polar residues" evidence="1">
    <location>
        <begin position="311"/>
        <end position="333"/>
    </location>
</feature>
<evidence type="ECO:0000313" key="3">
    <source>
        <dbReference type="Proteomes" id="UP000256964"/>
    </source>
</evidence>
<dbReference type="OrthoDB" id="2762185at2759"/>
<evidence type="ECO:0000256" key="1">
    <source>
        <dbReference type="SAM" id="MobiDB-lite"/>
    </source>
</evidence>
<accession>A0A371CSX6</accession>
<protein>
    <submittedName>
        <fullName evidence="2">Uncharacterized protein</fullName>
    </submittedName>
</protein>
<feature type="compositionally biased region" description="Polar residues" evidence="1">
    <location>
        <begin position="18"/>
        <end position="31"/>
    </location>
</feature>
<keyword evidence="3" id="KW-1185">Reference proteome</keyword>
<dbReference type="STRING" id="139420.A0A371CSX6"/>
<sequence>MARRLRKTVARQRRHRFTPSNPTPHLSQTSTHAIAGSPWSSIITEDFPDGPLIPIDGIVLAAGLRREEYDAELEGNLQGARKWPCSSCHEDGEPCVQSNGGAWRCKRCLVLGLNGCEWEIQTYAILGLQKDASLRKPKIDYERLEELESAGLQVDHLEVVIFAVGFQAEEYSERDKKAIAHLRAAPCTPCLRIGQHCTQTNGESWKCKNCLLFARSGCEWQIDTALLLGENQRTSKPKVDRRQVKEQVAAKVAVDSRSIVIRSRRRIMMFVNAHHHLVPADSPLHRLLHPSLRQSGLRPDASPGIFPASGPSRTTYGGTATLSESAAPSSSDPTIGELARITATQARQEALLREIAQRLNIPVLAAEDAEDQK</sequence>
<dbReference type="Proteomes" id="UP000256964">
    <property type="component" value="Unassembled WGS sequence"/>
</dbReference>
<reference evidence="2 3" key="1">
    <citation type="journal article" date="2018" name="Biotechnol. Biofuels">
        <title>Integrative visual omics of the white-rot fungus Polyporus brumalis exposes the biotechnological potential of its oxidative enzymes for delignifying raw plant biomass.</title>
        <authorList>
            <person name="Miyauchi S."/>
            <person name="Rancon A."/>
            <person name="Drula E."/>
            <person name="Hage H."/>
            <person name="Chaduli D."/>
            <person name="Favel A."/>
            <person name="Grisel S."/>
            <person name="Henrissat B."/>
            <person name="Herpoel-Gimbert I."/>
            <person name="Ruiz-Duenas F.J."/>
            <person name="Chevret D."/>
            <person name="Hainaut M."/>
            <person name="Lin J."/>
            <person name="Wang M."/>
            <person name="Pangilinan J."/>
            <person name="Lipzen A."/>
            <person name="Lesage-Meessen L."/>
            <person name="Navarro D."/>
            <person name="Riley R."/>
            <person name="Grigoriev I.V."/>
            <person name="Zhou S."/>
            <person name="Raouche S."/>
            <person name="Rosso M.N."/>
        </authorList>
    </citation>
    <scope>NUCLEOTIDE SEQUENCE [LARGE SCALE GENOMIC DNA]</scope>
    <source>
        <strain evidence="2 3">BRFM 1820</strain>
    </source>
</reference>
<dbReference type="EMBL" id="KZ857466">
    <property type="protein sequence ID" value="RDX43382.1"/>
    <property type="molecule type" value="Genomic_DNA"/>
</dbReference>
<gene>
    <name evidence="2" type="ORF">OH76DRAFT_1487958</name>
</gene>
<proteinExistence type="predicted"/>
<feature type="region of interest" description="Disordered" evidence="1">
    <location>
        <begin position="1"/>
        <end position="31"/>
    </location>
</feature>
<dbReference type="AlphaFoldDB" id="A0A371CSX6"/>
<feature type="compositionally biased region" description="Basic residues" evidence="1">
    <location>
        <begin position="1"/>
        <end position="17"/>
    </location>
</feature>
<evidence type="ECO:0000313" key="2">
    <source>
        <dbReference type="EMBL" id="RDX43382.1"/>
    </source>
</evidence>